<reference evidence="2 3" key="1">
    <citation type="submission" date="2015-01" db="EMBL/GenBank/DDBJ databases">
        <title>Genome of allotetraploid Gossypium barbadense reveals genomic plasticity and fiber elongation in cotton evolution.</title>
        <authorList>
            <person name="Chen X."/>
            <person name="Liu X."/>
            <person name="Zhao B."/>
            <person name="Zheng H."/>
            <person name="Hu Y."/>
            <person name="Lu G."/>
            <person name="Yang C."/>
            <person name="Chen J."/>
            <person name="Shan C."/>
            <person name="Zhang L."/>
            <person name="Zhou Y."/>
            <person name="Wang L."/>
            <person name="Guo W."/>
            <person name="Bai Y."/>
            <person name="Ruan J."/>
            <person name="Shangguan X."/>
            <person name="Mao Y."/>
            <person name="Jiang J."/>
            <person name="Zhu Y."/>
            <person name="Lei J."/>
            <person name="Kang H."/>
            <person name="Chen S."/>
            <person name="He X."/>
            <person name="Wang R."/>
            <person name="Wang Y."/>
            <person name="Chen J."/>
            <person name="Wang L."/>
            <person name="Yu S."/>
            <person name="Wang B."/>
            <person name="Wei J."/>
            <person name="Song S."/>
            <person name="Lu X."/>
            <person name="Gao Z."/>
            <person name="Gu W."/>
            <person name="Deng X."/>
            <person name="Ma D."/>
            <person name="Wang S."/>
            <person name="Liang W."/>
            <person name="Fang L."/>
            <person name="Cai C."/>
            <person name="Zhu X."/>
            <person name="Zhou B."/>
            <person name="Zhang Y."/>
            <person name="Chen Z."/>
            <person name="Xu S."/>
            <person name="Zhu R."/>
            <person name="Wang S."/>
            <person name="Zhang T."/>
            <person name="Zhao G."/>
        </authorList>
    </citation>
    <scope>NUCLEOTIDE SEQUENCE [LARGE SCALE GENOMIC DNA]</scope>
    <source>
        <strain evidence="3">cv. Xinhai21</strain>
        <tissue evidence="2">Leaf</tissue>
    </source>
</reference>
<evidence type="ECO:0000313" key="3">
    <source>
        <dbReference type="Proteomes" id="UP000239757"/>
    </source>
</evidence>
<protein>
    <submittedName>
        <fullName evidence="2">Uncharacterized protein</fullName>
    </submittedName>
</protein>
<accession>A0A2P5Y6H0</accession>
<dbReference type="AlphaFoldDB" id="A0A2P5Y6H0"/>
<name>A0A2P5Y6H0_GOSBA</name>
<feature type="compositionally biased region" description="Basic and acidic residues" evidence="1">
    <location>
        <begin position="50"/>
        <end position="70"/>
    </location>
</feature>
<proteinExistence type="predicted"/>
<feature type="region of interest" description="Disordered" evidence="1">
    <location>
        <begin position="485"/>
        <end position="508"/>
    </location>
</feature>
<gene>
    <name evidence="2" type="ORF">GOBAR_AA09458</name>
</gene>
<evidence type="ECO:0000313" key="2">
    <source>
        <dbReference type="EMBL" id="PPS11184.1"/>
    </source>
</evidence>
<sequence length="574" mass="64548">MLTKFISLAKLISERPQGSLPSNIESNPREQLNAITSQDEKGLVTLEPEPEPRQETEISKGKGEVDHNEQKSVSIEYKPCVPYPNATRKDRSDEQLDETITLQAHNSGNTSEIEGDRLNHSTKTDNMVQPTLQEMSLKEVHEPFSSDNRGPIHEERRLQIEELDERQTHKPRTHDKPKLCQDELNTFQNQLKVGDKVLLDAADPHIVTAKSNEEISVTVLSIFPFSIVEVSHPKFGIQCRLHVVKRPLSLLQRKGTFPNTPGPTLIVGRCFDWAVVEQVQLADAIRALLTTDPWEPFFGIIEPTYLELTMELCSTFHLQTVMTNYDDPGTVQSSRRTMTYMLSTATFIVLLRSAGTPSPLGAASYNPSRSNASALPRSLRYLHAILAHTLTGKRVSTGIVNTHNAYFLWCMLHGHVIDLAYFIALAIQHQMERHRKGAISIGPYMSLQGISSMLSIRIIKKCRGTYPPQYRIAQSTKEEALEDITDDVPPRHGDPPSQPPPPSRPVHAAASYTDISERLTRFEDSKLHLERFSTTAMSCSTTTITNFRYNILLAQDLWANEPLPPPEYPSPPSR</sequence>
<organism evidence="2 3">
    <name type="scientific">Gossypium barbadense</name>
    <name type="common">Sea Island cotton</name>
    <name type="synonym">Hibiscus barbadensis</name>
    <dbReference type="NCBI Taxonomy" id="3634"/>
    <lineage>
        <taxon>Eukaryota</taxon>
        <taxon>Viridiplantae</taxon>
        <taxon>Streptophyta</taxon>
        <taxon>Embryophyta</taxon>
        <taxon>Tracheophyta</taxon>
        <taxon>Spermatophyta</taxon>
        <taxon>Magnoliopsida</taxon>
        <taxon>eudicotyledons</taxon>
        <taxon>Gunneridae</taxon>
        <taxon>Pentapetalae</taxon>
        <taxon>rosids</taxon>
        <taxon>malvids</taxon>
        <taxon>Malvales</taxon>
        <taxon>Malvaceae</taxon>
        <taxon>Malvoideae</taxon>
        <taxon>Gossypium</taxon>
    </lineage>
</organism>
<feature type="region of interest" description="Disordered" evidence="1">
    <location>
        <begin position="15"/>
        <end position="71"/>
    </location>
</feature>
<evidence type="ECO:0000256" key="1">
    <source>
        <dbReference type="SAM" id="MobiDB-lite"/>
    </source>
</evidence>
<dbReference type="Proteomes" id="UP000239757">
    <property type="component" value="Unassembled WGS sequence"/>
</dbReference>
<feature type="compositionally biased region" description="Polar residues" evidence="1">
    <location>
        <begin position="19"/>
        <end position="37"/>
    </location>
</feature>
<dbReference type="EMBL" id="KZ663627">
    <property type="protein sequence ID" value="PPS11184.1"/>
    <property type="molecule type" value="Genomic_DNA"/>
</dbReference>